<proteinExistence type="predicted"/>
<sequence>MRALASRIIQAKFCCQCSQLVALVRPQLPIDDSPVKQDHLARHIDIGVDAPGQRRRILICDVDFD</sequence>
<reference evidence="1 2" key="1">
    <citation type="submission" date="2016-06" db="EMBL/GenBank/DDBJ databases">
        <authorList>
            <person name="Kjaerup R.B."/>
            <person name="Dalgaard T.S."/>
            <person name="Juul-Madsen H.R."/>
        </authorList>
    </citation>
    <scope>NUCLEOTIDE SEQUENCE [LARGE SCALE GENOMIC DNA]</scope>
    <source>
        <strain evidence="1 2">1127319.6</strain>
    </source>
</reference>
<accession>A0A1A3H2T7</accession>
<comment type="caution">
    <text evidence="1">The sequence shown here is derived from an EMBL/GenBank/DDBJ whole genome shotgun (WGS) entry which is preliminary data.</text>
</comment>
<name>A0A1A3H2T7_MYCMU</name>
<evidence type="ECO:0000313" key="2">
    <source>
        <dbReference type="Proteomes" id="UP000093898"/>
    </source>
</evidence>
<organism evidence="1 2">
    <name type="scientific">Mycolicibacterium mucogenicum</name>
    <name type="common">Mycobacterium mucogenicum</name>
    <dbReference type="NCBI Taxonomy" id="56689"/>
    <lineage>
        <taxon>Bacteria</taxon>
        <taxon>Bacillati</taxon>
        <taxon>Actinomycetota</taxon>
        <taxon>Actinomycetes</taxon>
        <taxon>Mycobacteriales</taxon>
        <taxon>Mycobacteriaceae</taxon>
        <taxon>Mycolicibacterium</taxon>
    </lineage>
</organism>
<evidence type="ECO:0000313" key="1">
    <source>
        <dbReference type="EMBL" id="OBJ41924.1"/>
    </source>
</evidence>
<dbReference type="Proteomes" id="UP000093898">
    <property type="component" value="Unassembled WGS sequence"/>
</dbReference>
<dbReference type="EMBL" id="LZLC01000116">
    <property type="protein sequence ID" value="OBJ41924.1"/>
    <property type="molecule type" value="Genomic_DNA"/>
</dbReference>
<dbReference type="RefSeq" id="WP_064981244.1">
    <property type="nucleotide sequence ID" value="NZ_LZLC01000116.1"/>
</dbReference>
<dbReference type="AlphaFoldDB" id="A0A1A3H2T7"/>
<gene>
    <name evidence="1" type="ORF">A5630_21905</name>
</gene>
<protein>
    <submittedName>
        <fullName evidence="1">Uncharacterized protein</fullName>
    </submittedName>
</protein>